<dbReference type="InterPro" id="IPR027417">
    <property type="entry name" value="P-loop_NTPase"/>
</dbReference>
<dbReference type="RefSeq" id="WP_084048806.1">
    <property type="nucleotide sequence ID" value="NZ_FWWU01000009.1"/>
</dbReference>
<reference evidence="1 2" key="1">
    <citation type="submission" date="2017-04" db="EMBL/GenBank/DDBJ databases">
        <authorList>
            <person name="Afonso C.L."/>
            <person name="Miller P.J."/>
            <person name="Scott M.A."/>
            <person name="Spackman E."/>
            <person name="Goraichik I."/>
            <person name="Dimitrov K.M."/>
            <person name="Suarez D.L."/>
            <person name="Swayne D.E."/>
        </authorList>
    </citation>
    <scope>NUCLEOTIDE SEQUENCE [LARGE SCALE GENOMIC DNA]</scope>
    <source>
        <strain evidence="1 2">KR-140</strain>
    </source>
</reference>
<evidence type="ECO:0008006" key="3">
    <source>
        <dbReference type="Google" id="ProtNLM"/>
    </source>
</evidence>
<evidence type="ECO:0000313" key="1">
    <source>
        <dbReference type="EMBL" id="SMB91838.1"/>
    </source>
</evidence>
<organism evidence="1 2">
    <name type="scientific">Deinococcus hopiensis KR-140</name>
    <dbReference type="NCBI Taxonomy" id="695939"/>
    <lineage>
        <taxon>Bacteria</taxon>
        <taxon>Thermotogati</taxon>
        <taxon>Deinococcota</taxon>
        <taxon>Deinococci</taxon>
        <taxon>Deinococcales</taxon>
        <taxon>Deinococcaceae</taxon>
        <taxon>Deinococcus</taxon>
    </lineage>
</organism>
<sequence length="287" mass="30151">MTRDWTSLNARVTASGLDAALLGALRGRWGYSAGGPLQRELQIAQGPVPAVPHLSPTPVAVADQTLSVWADGDALWLGEKLHLEVRERGATITVTPDASEAAWTLAFVEAHRAGGWLPLHASVLAHAGRAVAITGVSGAGKSTAALRLAGTGLQVLAEDHAWVSPERCTVGFDTHLRAYEDSVRRFAPHLLPQAVGHDVHGKLLLPLTRPGGQAVLSALLAFGLPAHPTAAERVRALWEATGVPLTMTGRQRSAAGVTALLPHLPVLGTAREDALELTRTHLNIASD</sequence>
<evidence type="ECO:0000313" key="2">
    <source>
        <dbReference type="Proteomes" id="UP000192582"/>
    </source>
</evidence>
<gene>
    <name evidence="1" type="ORF">SAMN00790413_01315</name>
</gene>
<protein>
    <recommendedName>
        <fullName evidence="3">Hpr(Ser) kinase/phosphatase</fullName>
    </recommendedName>
</protein>
<dbReference type="AlphaFoldDB" id="A0A1W1VER5"/>
<dbReference type="Proteomes" id="UP000192582">
    <property type="component" value="Unassembled WGS sequence"/>
</dbReference>
<keyword evidence="2" id="KW-1185">Reference proteome</keyword>
<name>A0A1W1VER5_9DEIO</name>
<dbReference type="EMBL" id="FWWU01000009">
    <property type="protein sequence ID" value="SMB91838.1"/>
    <property type="molecule type" value="Genomic_DNA"/>
</dbReference>
<proteinExistence type="predicted"/>
<dbReference type="STRING" id="695939.SAMN00790413_01315"/>
<dbReference type="SUPFAM" id="SSF53795">
    <property type="entry name" value="PEP carboxykinase-like"/>
    <property type="match status" value="1"/>
</dbReference>
<accession>A0A1W1VER5</accession>
<dbReference type="Gene3D" id="3.40.50.300">
    <property type="entry name" value="P-loop containing nucleotide triphosphate hydrolases"/>
    <property type="match status" value="1"/>
</dbReference>